<feature type="compositionally biased region" description="Polar residues" evidence="11">
    <location>
        <begin position="445"/>
        <end position="465"/>
    </location>
</feature>
<feature type="compositionally biased region" description="Low complexity" evidence="11">
    <location>
        <begin position="47"/>
        <end position="61"/>
    </location>
</feature>
<dbReference type="InterPro" id="IPR036910">
    <property type="entry name" value="HMG_box_dom_sf"/>
</dbReference>
<dbReference type="GO" id="GO:0021903">
    <property type="term" value="P:rostrocaudal neural tube patterning"/>
    <property type="evidence" value="ECO:0007669"/>
    <property type="project" value="UniProtKB-ARBA"/>
</dbReference>
<dbReference type="PANTHER" id="PTHR10373">
    <property type="entry name" value="TRANSCRIPTION FACTOR 7 FAMILY MEMBER"/>
    <property type="match status" value="1"/>
</dbReference>
<dbReference type="GO" id="GO:0071664">
    <property type="term" value="C:catenin-TCF7L2 complex"/>
    <property type="evidence" value="ECO:0007669"/>
    <property type="project" value="TreeGrafter"/>
</dbReference>
<sequence length="568" mass="61411">MPQLNGEDGDDLGANDELIAFKDEGEHEEKRNVSAERDLDDVKSSLVNESETNSSSDSEVSQLGFQKTAGWRSLSSLPLRWISFLHDPRSWELLQPLPPQRRPHTKREDVPALSVASARRRGQICHQRRDQPGTLVKQRARGAAPSHDSPAPAAVLQPGGLLPSAGLSWLLSRHGYATQRQPPSLPPSVCGCADQPSPSCASGVSRSPHAACYPVSPGGMAQITHPLGWLCVCCRPGQPMYPIAGGFSPAALAMNASMSSLMTGGFSPRLVPTSRSSSPHPSAAPSVVKQEPGVSNSSPPGAKMAESQLEKEEDKRFYIKKPLNAFMLYMREERPKVVAQCNVKESATINQILGQRWHSLTKEEQAKYYEMARKERLVHSKLYPGWSARENYGKKKKRKRSKSESNEGPKESLPPQVKRAPAPPEEKPHTQPAHTQPRPYMPQPHTVSHLTHTQLSQASPASSLDSPATPTTALASPAAPAATHTEHTHSSNSSYVSPYGEQLQPLSLTTKPHRTAHATTSTSTPSPSSDTPTSSPLMAPSRCSPPPHLPPPLRPFLGPPPTSAPPSA</sequence>
<dbReference type="PROSITE" id="PS50118">
    <property type="entry name" value="HMG_BOX_2"/>
    <property type="match status" value="1"/>
</dbReference>
<keyword evidence="7" id="KW-0010">Activator</keyword>
<dbReference type="InterPro" id="IPR027397">
    <property type="entry name" value="Catenin-bd_sf"/>
</dbReference>
<feature type="compositionally biased region" description="Low complexity" evidence="11">
    <location>
        <begin position="272"/>
        <end position="286"/>
    </location>
</feature>
<evidence type="ECO:0000256" key="2">
    <source>
        <dbReference type="ARBA" id="ARBA00006569"/>
    </source>
</evidence>
<dbReference type="OrthoDB" id="2307332at2759"/>
<accession>Q4S1R9</accession>
<evidence type="ECO:0000256" key="10">
    <source>
        <dbReference type="PROSITE-ProRule" id="PRU00267"/>
    </source>
</evidence>
<reference evidence="13" key="2">
    <citation type="submission" date="2004-02" db="EMBL/GenBank/DDBJ databases">
        <authorList>
            <consortium name="Genoscope"/>
            <consortium name="Whitehead Institute Centre for Genome Research"/>
        </authorList>
    </citation>
    <scope>NUCLEOTIDE SEQUENCE</scope>
</reference>
<dbReference type="SUPFAM" id="SSF47095">
    <property type="entry name" value="HMG-box"/>
    <property type="match status" value="1"/>
</dbReference>
<organism evidence="13">
    <name type="scientific">Tetraodon nigroviridis</name>
    <name type="common">Spotted green pufferfish</name>
    <name type="synonym">Chelonodon nigroviridis</name>
    <dbReference type="NCBI Taxonomy" id="99883"/>
    <lineage>
        <taxon>Eukaryota</taxon>
        <taxon>Metazoa</taxon>
        <taxon>Chordata</taxon>
        <taxon>Craniata</taxon>
        <taxon>Vertebrata</taxon>
        <taxon>Euteleostomi</taxon>
        <taxon>Actinopterygii</taxon>
        <taxon>Neopterygii</taxon>
        <taxon>Teleostei</taxon>
        <taxon>Neoteleostei</taxon>
        <taxon>Acanthomorphata</taxon>
        <taxon>Eupercaria</taxon>
        <taxon>Tetraodontiformes</taxon>
        <taxon>Tetradontoidea</taxon>
        <taxon>Tetraodontidae</taxon>
        <taxon>Tetraodon</taxon>
    </lineage>
</organism>
<evidence type="ECO:0000313" key="13">
    <source>
        <dbReference type="EMBL" id="CAG05413.1"/>
    </source>
</evidence>
<feature type="region of interest" description="Disordered" evidence="11">
    <location>
        <begin position="1"/>
        <end position="63"/>
    </location>
</feature>
<dbReference type="KEGG" id="tng:GSTEN00025415G001"/>
<dbReference type="InterPro" id="IPR013558">
    <property type="entry name" value="CTNNB1-bd_N"/>
</dbReference>
<protein>
    <submittedName>
        <fullName evidence="13">(spotted green pufferfish) hypothetical protein</fullName>
    </submittedName>
</protein>
<dbReference type="Pfam" id="PF00505">
    <property type="entry name" value="HMG_box"/>
    <property type="match status" value="1"/>
</dbReference>
<dbReference type="GO" id="GO:0007507">
    <property type="term" value="P:heart development"/>
    <property type="evidence" value="ECO:0007669"/>
    <property type="project" value="UniProtKB-ARBA"/>
</dbReference>
<feature type="non-terminal residue" evidence="13">
    <location>
        <position position="568"/>
    </location>
</feature>
<dbReference type="GO" id="GO:0000785">
    <property type="term" value="C:chromatin"/>
    <property type="evidence" value="ECO:0007669"/>
    <property type="project" value="TreeGrafter"/>
</dbReference>
<keyword evidence="5" id="KW-0805">Transcription regulation</keyword>
<feature type="region of interest" description="Disordered" evidence="11">
    <location>
        <begin position="94"/>
        <end position="157"/>
    </location>
</feature>
<evidence type="ECO:0000256" key="9">
    <source>
        <dbReference type="ARBA" id="ARBA00023242"/>
    </source>
</evidence>
<evidence type="ECO:0000256" key="6">
    <source>
        <dbReference type="ARBA" id="ARBA00023125"/>
    </source>
</evidence>
<keyword evidence="3" id="KW-0678">Repressor</keyword>
<evidence type="ECO:0000256" key="11">
    <source>
        <dbReference type="SAM" id="MobiDB-lite"/>
    </source>
</evidence>
<dbReference type="GO" id="GO:1990907">
    <property type="term" value="C:beta-catenin-TCF complex"/>
    <property type="evidence" value="ECO:0007669"/>
    <property type="project" value="TreeGrafter"/>
</dbReference>
<dbReference type="GO" id="GO:0060847">
    <property type="term" value="P:endothelial cell fate specification"/>
    <property type="evidence" value="ECO:0007669"/>
    <property type="project" value="UniProtKB-ARBA"/>
</dbReference>
<feature type="region of interest" description="Disordered" evidence="11">
    <location>
        <begin position="269"/>
        <end position="311"/>
    </location>
</feature>
<gene>
    <name evidence="13" type="ORF">GSTENG00025415001</name>
</gene>
<evidence type="ECO:0000259" key="12">
    <source>
        <dbReference type="PROSITE" id="PS50118"/>
    </source>
</evidence>
<feature type="DNA-binding region" description="HMG box" evidence="10">
    <location>
        <begin position="319"/>
        <end position="387"/>
    </location>
</feature>
<dbReference type="FunFam" id="1.10.30.10:FF:000001">
    <property type="entry name" value="transcription factor 7 isoform X2"/>
    <property type="match status" value="1"/>
</dbReference>
<feature type="compositionally biased region" description="Low complexity" evidence="11">
    <location>
        <begin position="519"/>
        <end position="536"/>
    </location>
</feature>
<feature type="region of interest" description="Disordered" evidence="11">
    <location>
        <begin position="389"/>
        <end position="568"/>
    </location>
</feature>
<feature type="compositionally biased region" description="Low complexity" evidence="11">
    <location>
        <begin position="466"/>
        <end position="483"/>
    </location>
</feature>
<dbReference type="GO" id="GO:0008284">
    <property type="term" value="P:positive regulation of cell population proliferation"/>
    <property type="evidence" value="ECO:0007669"/>
    <property type="project" value="UniProtKB-ARBA"/>
</dbReference>
<name>Q4S1R9_TETNG</name>
<dbReference type="PANTHER" id="PTHR10373:SF32">
    <property type="entry name" value="TRANSCRIPTION FACTOR 7-LIKE 2"/>
    <property type="match status" value="1"/>
</dbReference>
<dbReference type="Gene3D" id="1.10.30.10">
    <property type="entry name" value="High mobility group box domain"/>
    <property type="match status" value="1"/>
</dbReference>
<comment type="subcellular location">
    <subcellularLocation>
        <location evidence="1">Nucleus</location>
    </subcellularLocation>
</comment>
<dbReference type="InterPro" id="IPR009071">
    <property type="entry name" value="HMG_box_dom"/>
</dbReference>
<keyword evidence="9 10" id="KW-0539">Nucleus</keyword>
<dbReference type="GO" id="GO:0000978">
    <property type="term" value="F:RNA polymerase II cis-regulatory region sequence-specific DNA binding"/>
    <property type="evidence" value="ECO:0007669"/>
    <property type="project" value="TreeGrafter"/>
</dbReference>
<evidence type="ECO:0000256" key="8">
    <source>
        <dbReference type="ARBA" id="ARBA00023163"/>
    </source>
</evidence>
<evidence type="ECO:0000256" key="3">
    <source>
        <dbReference type="ARBA" id="ARBA00022491"/>
    </source>
</evidence>
<dbReference type="GO" id="GO:0060070">
    <property type="term" value="P:canonical Wnt signaling pathway"/>
    <property type="evidence" value="ECO:0007669"/>
    <property type="project" value="TreeGrafter"/>
</dbReference>
<feature type="compositionally biased region" description="Pro residues" evidence="11">
    <location>
        <begin position="543"/>
        <end position="568"/>
    </location>
</feature>
<feature type="compositionally biased region" description="Basic and acidic residues" evidence="11">
    <location>
        <begin position="19"/>
        <end position="43"/>
    </location>
</feature>
<dbReference type="FunFam" id="4.10.900.10:FF:000002">
    <property type="entry name" value="transcription factor 7-like 2 isoform X1"/>
    <property type="match status" value="1"/>
</dbReference>
<dbReference type="Gene3D" id="4.10.900.10">
    <property type="entry name" value="TCF3-CBD (Catenin binding domain)"/>
    <property type="match status" value="1"/>
</dbReference>
<dbReference type="Pfam" id="PF08347">
    <property type="entry name" value="CTNNB1_binding"/>
    <property type="match status" value="2"/>
</dbReference>
<dbReference type="GO" id="GO:0030901">
    <property type="term" value="P:midbrain development"/>
    <property type="evidence" value="ECO:0007669"/>
    <property type="project" value="UniProtKB-ARBA"/>
</dbReference>
<evidence type="ECO:0000256" key="4">
    <source>
        <dbReference type="ARBA" id="ARBA00022687"/>
    </source>
</evidence>
<keyword evidence="8" id="KW-0804">Transcription</keyword>
<dbReference type="CDD" id="cd21996">
    <property type="entry name" value="HMG-box_TCF7-like"/>
    <property type="match status" value="1"/>
</dbReference>
<proteinExistence type="inferred from homology"/>
<comment type="caution">
    <text evidence="13">The sequence shown here is derived from an EMBL/GenBank/DDBJ whole genome shotgun (WGS) entry which is preliminary data.</text>
</comment>
<dbReference type="AlphaFoldDB" id="Q4S1R9"/>
<evidence type="ECO:0000256" key="1">
    <source>
        <dbReference type="ARBA" id="ARBA00004123"/>
    </source>
</evidence>
<comment type="similarity">
    <text evidence="2">Belongs to the TCF/LEF family.</text>
</comment>
<keyword evidence="6 10" id="KW-0238">DNA-binding</keyword>
<feature type="domain" description="HMG box" evidence="12">
    <location>
        <begin position="319"/>
        <end position="387"/>
    </location>
</feature>
<keyword evidence="4" id="KW-0879">Wnt signaling pathway</keyword>
<feature type="compositionally biased region" description="Low complexity" evidence="11">
    <location>
        <begin position="143"/>
        <end position="154"/>
    </location>
</feature>
<dbReference type="InterPro" id="IPR024940">
    <property type="entry name" value="TCF/LEF"/>
</dbReference>
<evidence type="ECO:0000256" key="7">
    <source>
        <dbReference type="ARBA" id="ARBA00023159"/>
    </source>
</evidence>
<dbReference type="SMART" id="SM00398">
    <property type="entry name" value="HMG"/>
    <property type="match status" value="1"/>
</dbReference>
<reference evidence="13" key="1">
    <citation type="journal article" date="2004" name="Nature">
        <title>Genome duplication in the teleost fish Tetraodon nigroviridis reveals the early vertebrate proto-karyotype.</title>
        <authorList>
            <person name="Jaillon O."/>
            <person name="Aury J.-M."/>
            <person name="Brunet F."/>
            <person name="Petit J.-L."/>
            <person name="Stange-Thomann N."/>
            <person name="Mauceli E."/>
            <person name="Bouneau L."/>
            <person name="Fischer C."/>
            <person name="Ozouf-Costaz C."/>
            <person name="Bernot A."/>
            <person name="Nicaud S."/>
            <person name="Jaffe D."/>
            <person name="Fisher S."/>
            <person name="Lutfalla G."/>
            <person name="Dossat C."/>
            <person name="Segurens B."/>
            <person name="Dasilva C."/>
            <person name="Salanoubat M."/>
            <person name="Levy M."/>
            <person name="Boudet N."/>
            <person name="Castellano S."/>
            <person name="Anthouard V."/>
            <person name="Jubin C."/>
            <person name="Castelli V."/>
            <person name="Katinka M."/>
            <person name="Vacherie B."/>
            <person name="Biemont C."/>
            <person name="Skalli Z."/>
            <person name="Cattolico L."/>
            <person name="Poulain J."/>
            <person name="De Berardinis V."/>
            <person name="Cruaud C."/>
            <person name="Duprat S."/>
            <person name="Brottier P."/>
            <person name="Coutanceau J.-P."/>
            <person name="Gouzy J."/>
            <person name="Parra G."/>
            <person name="Lardier G."/>
            <person name="Chapple C."/>
            <person name="McKernan K.J."/>
            <person name="McEwan P."/>
            <person name="Bosak S."/>
            <person name="Kellis M."/>
            <person name="Volff J.-N."/>
            <person name="Guigo R."/>
            <person name="Zody M.C."/>
            <person name="Mesirov J."/>
            <person name="Lindblad-Toh K."/>
            <person name="Birren B."/>
            <person name="Nusbaum C."/>
            <person name="Kahn D."/>
            <person name="Robinson-Rechavi M."/>
            <person name="Laudet V."/>
            <person name="Schachter V."/>
            <person name="Quetier F."/>
            <person name="Saurin W."/>
            <person name="Scarpelli C."/>
            <person name="Wincker P."/>
            <person name="Lander E.S."/>
            <person name="Weissenbach J."/>
            <person name="Roest Crollius H."/>
        </authorList>
    </citation>
    <scope>NUCLEOTIDE SEQUENCE [LARGE SCALE GENOMIC DNA]</scope>
</reference>
<dbReference type="GO" id="GO:0000981">
    <property type="term" value="F:DNA-binding transcription factor activity, RNA polymerase II-specific"/>
    <property type="evidence" value="ECO:0007669"/>
    <property type="project" value="TreeGrafter"/>
</dbReference>
<dbReference type="GO" id="GO:0010456">
    <property type="term" value="P:cell proliferation in dorsal spinal cord"/>
    <property type="evidence" value="ECO:0007669"/>
    <property type="project" value="UniProtKB-ARBA"/>
</dbReference>
<evidence type="ECO:0000256" key="5">
    <source>
        <dbReference type="ARBA" id="ARBA00023015"/>
    </source>
</evidence>
<dbReference type="EMBL" id="CAAE01014764">
    <property type="protein sequence ID" value="CAG05413.1"/>
    <property type="molecule type" value="Genomic_DNA"/>
</dbReference>